<dbReference type="InterPro" id="IPR000801">
    <property type="entry name" value="Esterase-like"/>
</dbReference>
<reference evidence="2 3" key="1">
    <citation type="submission" date="2024-12" db="EMBL/GenBank/DDBJ databases">
        <authorList>
            <person name="Lee Y."/>
        </authorList>
    </citation>
    <scope>NUCLEOTIDE SEQUENCE [LARGE SCALE GENOMIC DNA]</scope>
    <source>
        <strain evidence="2 3">03SUJ4</strain>
    </source>
</reference>
<evidence type="ECO:0000313" key="3">
    <source>
        <dbReference type="Proteomes" id="UP001634747"/>
    </source>
</evidence>
<dbReference type="InterPro" id="IPR050583">
    <property type="entry name" value="Mycobacterial_A85_antigen"/>
</dbReference>
<dbReference type="CDD" id="cd11294">
    <property type="entry name" value="E_set_Esterase_like_N"/>
    <property type="match status" value="1"/>
</dbReference>
<dbReference type="EMBL" id="JBJYXY010000001">
    <property type="protein sequence ID" value="MFN2976690.1"/>
    <property type="molecule type" value="Genomic_DNA"/>
</dbReference>
<accession>A0ABW9KP62</accession>
<dbReference type="InterPro" id="IPR013783">
    <property type="entry name" value="Ig-like_fold"/>
</dbReference>
<dbReference type="InterPro" id="IPR014756">
    <property type="entry name" value="Ig_E-set"/>
</dbReference>
<dbReference type="SUPFAM" id="SSF81296">
    <property type="entry name" value="E set domains"/>
    <property type="match status" value="1"/>
</dbReference>
<dbReference type="Gene3D" id="3.40.50.1820">
    <property type="entry name" value="alpha/beta hydrolase"/>
    <property type="match status" value="1"/>
</dbReference>
<keyword evidence="3" id="KW-1185">Reference proteome</keyword>
<evidence type="ECO:0000313" key="2">
    <source>
        <dbReference type="EMBL" id="MFN2976690.1"/>
    </source>
</evidence>
<keyword evidence="1" id="KW-0732">Signal</keyword>
<dbReference type="Proteomes" id="UP001634747">
    <property type="component" value="Unassembled WGS sequence"/>
</dbReference>
<name>A0ABW9KP62_9BACT</name>
<dbReference type="PANTHER" id="PTHR48098:SF1">
    <property type="entry name" value="DIACYLGLYCEROL ACYLTRANSFERASE_MYCOLYLTRANSFERASE AG85A"/>
    <property type="match status" value="1"/>
</dbReference>
<feature type="chain" id="PRO_5045617431" evidence="1">
    <location>
        <begin position="21"/>
        <end position="426"/>
    </location>
</feature>
<dbReference type="RefSeq" id="WP_263411844.1">
    <property type="nucleotide sequence ID" value="NZ_JAGSYB010000001.1"/>
</dbReference>
<feature type="signal peptide" evidence="1">
    <location>
        <begin position="1"/>
        <end position="20"/>
    </location>
</feature>
<dbReference type="InterPro" id="IPR029058">
    <property type="entry name" value="AB_hydrolase_fold"/>
</dbReference>
<dbReference type="SUPFAM" id="SSF53474">
    <property type="entry name" value="alpha/beta-Hydrolases"/>
    <property type="match status" value="1"/>
</dbReference>
<organism evidence="2 3">
    <name type="scientific">Terriglobus aquaticus</name>
    <dbReference type="NCBI Taxonomy" id="940139"/>
    <lineage>
        <taxon>Bacteria</taxon>
        <taxon>Pseudomonadati</taxon>
        <taxon>Acidobacteriota</taxon>
        <taxon>Terriglobia</taxon>
        <taxon>Terriglobales</taxon>
        <taxon>Acidobacteriaceae</taxon>
        <taxon>Terriglobus</taxon>
    </lineage>
</organism>
<proteinExistence type="predicted"/>
<gene>
    <name evidence="2" type="ORF">ACK2TP_13025</name>
</gene>
<dbReference type="Pfam" id="PF00756">
    <property type="entry name" value="Esterase"/>
    <property type="match status" value="1"/>
</dbReference>
<dbReference type="Gene3D" id="2.60.40.10">
    <property type="entry name" value="Immunoglobulins"/>
    <property type="match status" value="1"/>
</dbReference>
<protein>
    <submittedName>
        <fullName evidence="2">Esterase</fullName>
    </submittedName>
</protein>
<evidence type="ECO:0000256" key="1">
    <source>
        <dbReference type="SAM" id="SignalP"/>
    </source>
</evidence>
<dbReference type="PANTHER" id="PTHR48098">
    <property type="entry name" value="ENTEROCHELIN ESTERASE-RELATED"/>
    <property type="match status" value="1"/>
</dbReference>
<comment type="caution">
    <text evidence="2">The sequence shown here is derived from an EMBL/GenBank/DDBJ whole genome shotgun (WGS) entry which is preliminary data.</text>
</comment>
<sequence>MHRLTALSVVLAAGSFSASALSQAAAPPIQVRPANPKRVVSIDPAARAAQQQIKSAIANPDGSATFNVIAPNAKSVAVTLEGEAEPRPLQQDANGTWTLTTEPLKPEYYGYRVIVDDEREMDPRDPMVRLNLQNPSSIVHIPGRPSPAPWDLQDIPHGTVEHVMYTSKLATDEAGLHDRDLYVYLPPNYDAKRKQKFPVLYLLHGYSDSAIGWTDAGQANWIMDSLIQQGKIQPMVVVMPRAYGTMRMITEGWGVWTAPYKLPIENQDIFEQMMLKEIIPMSEARYNIATDSAHRALAGLSMGGGHSIHTGLSHPEVFGYVGAFSSAIVSPLAPGSTNAQNASSISDETYQAAFQGIVPNAKTQAPFKLFWLSCGTEDGLNTVNQKFGTWAKQNVKGNVSINQTPGMHTWLVWRDNLITFSQLLWK</sequence>